<proteinExistence type="predicted"/>
<feature type="domain" description="CCHC-type" evidence="1">
    <location>
        <begin position="155"/>
        <end position="171"/>
    </location>
</feature>
<dbReference type="STRING" id="471704.A0A151ISD3"/>
<accession>A0A151ISD3</accession>
<dbReference type="GO" id="GO:0003676">
    <property type="term" value="F:nucleic acid binding"/>
    <property type="evidence" value="ECO:0007669"/>
    <property type="project" value="InterPro"/>
</dbReference>
<feature type="domain" description="CCHC-type" evidence="1">
    <location>
        <begin position="121"/>
        <end position="137"/>
    </location>
</feature>
<dbReference type="EMBL" id="KQ981073">
    <property type="protein sequence ID" value="KYN09795.1"/>
    <property type="molecule type" value="Genomic_DNA"/>
</dbReference>
<dbReference type="InterPro" id="IPR036875">
    <property type="entry name" value="Znf_CCHC_sf"/>
</dbReference>
<feature type="non-terminal residue" evidence="2">
    <location>
        <position position="1"/>
    </location>
</feature>
<evidence type="ECO:0000259" key="1">
    <source>
        <dbReference type="SMART" id="SM00343"/>
    </source>
</evidence>
<dbReference type="PANTHER" id="PTHR40389:SF3">
    <property type="entry name" value="IGE-BINDING PROTEIN"/>
    <property type="match status" value="1"/>
</dbReference>
<dbReference type="SMART" id="SM00343">
    <property type="entry name" value="ZnF_C2HC"/>
    <property type="match status" value="5"/>
</dbReference>
<dbReference type="SUPFAM" id="SSF57756">
    <property type="entry name" value="Retrovirus zinc finger-like domains"/>
    <property type="match status" value="2"/>
</dbReference>
<dbReference type="GO" id="GO:0008270">
    <property type="term" value="F:zinc ion binding"/>
    <property type="evidence" value="ECO:0007669"/>
    <property type="project" value="InterPro"/>
</dbReference>
<keyword evidence="3" id="KW-1185">Reference proteome</keyword>
<sequence length="242" mass="27596">ANRVKILGKQIMEAHKNSENVSPDQNIKSSLEKDMCKCFIRGLKPEIEQRIARNWSVQETVADALRIERELNSMTDLRRGQVDISDITNTNKREICQICYKEGHLASNCRKLSNSGTEILICQICKKRGHSADKCRLRDPLTRQSVNILQESNIICQLCPKSGHNAKNCRINNNSNQSKLSIICQWCEKPGHSANNCWKKQNEQRNSENKVTVCQICNNFGYIAKDCQLKMGQNAARKDSLF</sequence>
<reference evidence="2 3" key="1">
    <citation type="submission" date="2015-09" db="EMBL/GenBank/DDBJ databases">
        <title>Trachymyrmex cornetzi WGS genome.</title>
        <authorList>
            <person name="Nygaard S."/>
            <person name="Hu H."/>
            <person name="Boomsma J."/>
            <person name="Zhang G."/>
        </authorList>
    </citation>
    <scope>NUCLEOTIDE SEQUENCE [LARGE SCALE GENOMIC DNA]</scope>
    <source>
        <strain evidence="2">Tcor2-1</strain>
        <tissue evidence="2">Whole body</tissue>
    </source>
</reference>
<protein>
    <recommendedName>
        <fullName evidence="1">CCHC-type domain-containing protein</fullName>
    </recommendedName>
</protein>
<evidence type="ECO:0000313" key="3">
    <source>
        <dbReference type="Proteomes" id="UP000078492"/>
    </source>
</evidence>
<dbReference type="InterPro" id="IPR001878">
    <property type="entry name" value="Znf_CCHC"/>
</dbReference>
<dbReference type="InterPro" id="IPR050195">
    <property type="entry name" value="Primate_lentivir_Gag_pol-like"/>
</dbReference>
<gene>
    <name evidence="2" type="ORF">ALC57_18088</name>
</gene>
<name>A0A151ISD3_9HYME</name>
<dbReference type="Gene3D" id="4.10.60.10">
    <property type="entry name" value="Zinc finger, CCHC-type"/>
    <property type="match status" value="2"/>
</dbReference>
<feature type="domain" description="CCHC-type" evidence="1">
    <location>
        <begin position="95"/>
        <end position="111"/>
    </location>
</feature>
<dbReference type="AlphaFoldDB" id="A0A151ISD3"/>
<feature type="domain" description="CCHC-type" evidence="1">
    <location>
        <begin position="213"/>
        <end position="229"/>
    </location>
</feature>
<evidence type="ECO:0000313" key="2">
    <source>
        <dbReference type="EMBL" id="KYN09795.1"/>
    </source>
</evidence>
<feature type="domain" description="CCHC-type" evidence="1">
    <location>
        <begin position="183"/>
        <end position="199"/>
    </location>
</feature>
<dbReference type="Proteomes" id="UP000078492">
    <property type="component" value="Unassembled WGS sequence"/>
</dbReference>
<organism evidence="2 3">
    <name type="scientific">Trachymyrmex cornetzi</name>
    <dbReference type="NCBI Taxonomy" id="471704"/>
    <lineage>
        <taxon>Eukaryota</taxon>
        <taxon>Metazoa</taxon>
        <taxon>Ecdysozoa</taxon>
        <taxon>Arthropoda</taxon>
        <taxon>Hexapoda</taxon>
        <taxon>Insecta</taxon>
        <taxon>Pterygota</taxon>
        <taxon>Neoptera</taxon>
        <taxon>Endopterygota</taxon>
        <taxon>Hymenoptera</taxon>
        <taxon>Apocrita</taxon>
        <taxon>Aculeata</taxon>
        <taxon>Formicoidea</taxon>
        <taxon>Formicidae</taxon>
        <taxon>Myrmicinae</taxon>
        <taxon>Trachymyrmex</taxon>
    </lineage>
</organism>
<dbReference type="PANTHER" id="PTHR40389">
    <property type="entry name" value="ENDOGENOUS RETROVIRUS GROUP K MEMBER 24 GAG POLYPROTEIN-RELATED"/>
    <property type="match status" value="1"/>
</dbReference>